<dbReference type="RefSeq" id="XP_017878193.1">
    <property type="nucleotide sequence ID" value="XM_018022704.2"/>
</dbReference>
<evidence type="ECO:0000256" key="2">
    <source>
        <dbReference type="ARBA" id="ARBA00022771"/>
    </source>
</evidence>
<proteinExistence type="predicted"/>
<dbReference type="InterPro" id="IPR013083">
    <property type="entry name" value="Znf_RING/FYVE/PHD"/>
</dbReference>
<keyword evidence="3" id="KW-0862">Zinc</keyword>
<evidence type="ECO:0000256" key="3">
    <source>
        <dbReference type="ARBA" id="ARBA00022833"/>
    </source>
</evidence>
<dbReference type="AlphaFoldDB" id="A0AAJ7IVF9"/>
<dbReference type="Pfam" id="PF00097">
    <property type="entry name" value="zf-C3HC4"/>
    <property type="match status" value="1"/>
</dbReference>
<dbReference type="Proteomes" id="UP000694925">
    <property type="component" value="Unplaced"/>
</dbReference>
<feature type="domain" description="RING-type" evidence="6">
    <location>
        <begin position="54"/>
        <end position="107"/>
    </location>
</feature>
<feature type="transmembrane region" description="Helical" evidence="5">
    <location>
        <begin position="6"/>
        <end position="29"/>
    </location>
</feature>
<dbReference type="PROSITE" id="PS50089">
    <property type="entry name" value="ZF_RING_2"/>
    <property type="match status" value="1"/>
</dbReference>
<accession>A0AAJ7IVF9</accession>
<keyword evidence="5" id="KW-0812">Transmembrane</keyword>
<evidence type="ECO:0000259" key="6">
    <source>
        <dbReference type="PROSITE" id="PS50089"/>
    </source>
</evidence>
<protein>
    <submittedName>
        <fullName evidence="8 9">Uncharacterized protein LOC108623861 isoform X1</fullName>
    </submittedName>
</protein>
<keyword evidence="2 4" id="KW-0863">Zinc-finger</keyword>
<keyword evidence="5" id="KW-1133">Transmembrane helix</keyword>
<dbReference type="GO" id="GO:0008270">
    <property type="term" value="F:zinc ion binding"/>
    <property type="evidence" value="ECO:0007669"/>
    <property type="project" value="UniProtKB-KW"/>
</dbReference>
<keyword evidence="5" id="KW-0472">Membrane</keyword>
<name>A0AAJ7IVF9_9HYME</name>
<evidence type="ECO:0000256" key="4">
    <source>
        <dbReference type="PROSITE-ProRule" id="PRU00175"/>
    </source>
</evidence>
<keyword evidence="1" id="KW-0479">Metal-binding</keyword>
<evidence type="ECO:0000256" key="1">
    <source>
        <dbReference type="ARBA" id="ARBA00022723"/>
    </source>
</evidence>
<evidence type="ECO:0000313" key="8">
    <source>
        <dbReference type="RefSeq" id="XP_017878192.1"/>
    </source>
</evidence>
<dbReference type="SUPFAM" id="SSF57850">
    <property type="entry name" value="RING/U-box"/>
    <property type="match status" value="1"/>
</dbReference>
<gene>
    <name evidence="8 9" type="primary">LOC108623861</name>
</gene>
<evidence type="ECO:0000313" key="7">
    <source>
        <dbReference type="Proteomes" id="UP000694925"/>
    </source>
</evidence>
<dbReference type="GO" id="GO:0005634">
    <property type="term" value="C:nucleus"/>
    <property type="evidence" value="ECO:0007669"/>
    <property type="project" value="UniProtKB-ARBA"/>
</dbReference>
<dbReference type="RefSeq" id="XP_017878192.1">
    <property type="nucleotide sequence ID" value="XM_018022703.2"/>
</dbReference>
<dbReference type="KEGG" id="ccal:108623861"/>
<evidence type="ECO:0000256" key="5">
    <source>
        <dbReference type="SAM" id="Phobius"/>
    </source>
</evidence>
<reference evidence="8 9" key="1">
    <citation type="submission" date="2025-04" db="UniProtKB">
        <authorList>
            <consortium name="RefSeq"/>
        </authorList>
    </citation>
    <scope>IDENTIFICATION</scope>
    <source>
        <tissue evidence="8 9">Whole body</tissue>
    </source>
</reference>
<organism evidence="7 8">
    <name type="scientific">Ceratina calcarata</name>
    <dbReference type="NCBI Taxonomy" id="156304"/>
    <lineage>
        <taxon>Eukaryota</taxon>
        <taxon>Metazoa</taxon>
        <taxon>Ecdysozoa</taxon>
        <taxon>Arthropoda</taxon>
        <taxon>Hexapoda</taxon>
        <taxon>Insecta</taxon>
        <taxon>Pterygota</taxon>
        <taxon>Neoptera</taxon>
        <taxon>Endopterygota</taxon>
        <taxon>Hymenoptera</taxon>
        <taxon>Apocrita</taxon>
        <taxon>Aculeata</taxon>
        <taxon>Apoidea</taxon>
        <taxon>Anthophila</taxon>
        <taxon>Apidae</taxon>
        <taxon>Ceratina</taxon>
        <taxon>Zadontomerus</taxon>
    </lineage>
</organism>
<keyword evidence="7" id="KW-1185">Reference proteome</keyword>
<dbReference type="GeneID" id="108623861"/>
<dbReference type="Gene3D" id="3.30.40.10">
    <property type="entry name" value="Zinc/RING finger domain, C3HC4 (zinc finger)"/>
    <property type="match status" value="1"/>
</dbReference>
<dbReference type="InterPro" id="IPR001841">
    <property type="entry name" value="Znf_RING"/>
</dbReference>
<evidence type="ECO:0000313" key="9">
    <source>
        <dbReference type="RefSeq" id="XP_017878193.1"/>
    </source>
</evidence>
<dbReference type="InterPro" id="IPR018957">
    <property type="entry name" value="Znf_C3HC4_RING-type"/>
</dbReference>
<sequence length="152" mass="18380">MQLTFYALHCLCFGGIATSPFFLFEFLVLNNHEDEHRYRYYSPYSEQIEDTEECPICLSLLNQHTYAMKSCIHRFHRSCIEQWQRETLGILYESEWLQIRRICSVKNMQTDWQWMSIHICLQNHSYLYLYLASVLVAEPALSEFLRFQLQQF</sequence>